<feature type="compositionally biased region" description="Basic and acidic residues" evidence="6">
    <location>
        <begin position="100"/>
        <end position="109"/>
    </location>
</feature>
<sequence length="358" mass="38897">MPGSYRVEIAKQGRAGCKGTDCKKAGTKINSGEFRFGSLVTVFEHTSWTWKHWGCVTPVQISNWKEATNGEVDLVDGYDELPEKYQAKVRQALEQGHVADEDWRGDVEMNRPGMKGMHVKSPKPKKPRKKSKKEEEDDEENEEESPTTVKPAAKKRGRSARDSGDAAEEGAPAAKKAKGKAKKPGMDEVDDDKEPAAVQPEAKPTKARASKKVIKADANGEEEPAEEAAPKPKKARAPKKALKEEAEGDEEPTEEAVPKPKKVRATKKAKAEPVVPSEPESVKSAVDKPEAPVKAKRVHKKKGAEEAEKGGGDGIEGVPVPPANVKKAKTSKVADKGKPAPQKRSRKNSKKTATEEEE</sequence>
<comment type="subcellular location">
    <subcellularLocation>
        <location evidence="1">Nucleus</location>
    </subcellularLocation>
</comment>
<evidence type="ECO:0000313" key="9">
    <source>
        <dbReference type="Proteomes" id="UP000250266"/>
    </source>
</evidence>
<evidence type="ECO:0000259" key="7">
    <source>
        <dbReference type="PROSITE" id="PS50064"/>
    </source>
</evidence>
<dbReference type="GO" id="GO:0008270">
    <property type="term" value="F:zinc ion binding"/>
    <property type="evidence" value="ECO:0007669"/>
    <property type="project" value="UniProtKB-KW"/>
</dbReference>
<organism evidence="8 9">
    <name type="scientific">Lepidopterella palustris CBS 459.81</name>
    <dbReference type="NCBI Taxonomy" id="1314670"/>
    <lineage>
        <taxon>Eukaryota</taxon>
        <taxon>Fungi</taxon>
        <taxon>Dikarya</taxon>
        <taxon>Ascomycota</taxon>
        <taxon>Pezizomycotina</taxon>
        <taxon>Dothideomycetes</taxon>
        <taxon>Pleosporomycetidae</taxon>
        <taxon>Mytilinidiales</taxon>
        <taxon>Argynnaceae</taxon>
        <taxon>Lepidopterella</taxon>
    </lineage>
</organism>
<keyword evidence="2" id="KW-0479">Metal-binding</keyword>
<dbReference type="Proteomes" id="UP000250266">
    <property type="component" value="Unassembled WGS sequence"/>
</dbReference>
<gene>
    <name evidence="8" type="ORF">K432DRAFT_376886</name>
</gene>
<dbReference type="Pfam" id="PF00645">
    <property type="entry name" value="zf-PARP"/>
    <property type="match status" value="1"/>
</dbReference>
<dbReference type="InterPro" id="IPR001510">
    <property type="entry name" value="Znf_PARP"/>
</dbReference>
<evidence type="ECO:0000256" key="1">
    <source>
        <dbReference type="ARBA" id="ARBA00004123"/>
    </source>
</evidence>
<evidence type="ECO:0000256" key="2">
    <source>
        <dbReference type="ARBA" id="ARBA00022723"/>
    </source>
</evidence>
<dbReference type="GO" id="GO:0005634">
    <property type="term" value="C:nucleus"/>
    <property type="evidence" value="ECO:0007669"/>
    <property type="project" value="UniProtKB-SubCell"/>
</dbReference>
<feature type="domain" description="PARP-type" evidence="7">
    <location>
        <begin position="5"/>
        <end position="97"/>
    </location>
</feature>
<dbReference type="InterPro" id="IPR036957">
    <property type="entry name" value="Znf_PARP_sf"/>
</dbReference>
<evidence type="ECO:0000256" key="5">
    <source>
        <dbReference type="ARBA" id="ARBA00023242"/>
    </source>
</evidence>
<evidence type="ECO:0000313" key="8">
    <source>
        <dbReference type="EMBL" id="OCK86229.1"/>
    </source>
</evidence>
<keyword evidence="9" id="KW-1185">Reference proteome</keyword>
<feature type="compositionally biased region" description="Basic residues" evidence="6">
    <location>
        <begin position="117"/>
        <end position="131"/>
    </location>
</feature>
<protein>
    <submittedName>
        <fullName evidence="8">Zf-PARP-domain-containing protein</fullName>
    </submittedName>
</protein>
<feature type="compositionally biased region" description="Basic residues" evidence="6">
    <location>
        <begin position="341"/>
        <end position="350"/>
    </location>
</feature>
<dbReference type="AlphaFoldDB" id="A0A8E2ELM9"/>
<name>A0A8E2ELM9_9PEZI</name>
<evidence type="ECO:0000256" key="6">
    <source>
        <dbReference type="SAM" id="MobiDB-lite"/>
    </source>
</evidence>
<reference evidence="8 9" key="1">
    <citation type="journal article" date="2016" name="Nat. Commun.">
        <title>Ectomycorrhizal ecology is imprinted in the genome of the dominant symbiotic fungus Cenococcum geophilum.</title>
        <authorList>
            <consortium name="DOE Joint Genome Institute"/>
            <person name="Peter M."/>
            <person name="Kohler A."/>
            <person name="Ohm R.A."/>
            <person name="Kuo A."/>
            <person name="Krutzmann J."/>
            <person name="Morin E."/>
            <person name="Arend M."/>
            <person name="Barry K.W."/>
            <person name="Binder M."/>
            <person name="Choi C."/>
            <person name="Clum A."/>
            <person name="Copeland A."/>
            <person name="Grisel N."/>
            <person name="Haridas S."/>
            <person name="Kipfer T."/>
            <person name="LaButti K."/>
            <person name="Lindquist E."/>
            <person name="Lipzen A."/>
            <person name="Maire R."/>
            <person name="Meier B."/>
            <person name="Mihaltcheva S."/>
            <person name="Molinier V."/>
            <person name="Murat C."/>
            <person name="Poggeler S."/>
            <person name="Quandt C.A."/>
            <person name="Sperisen C."/>
            <person name="Tritt A."/>
            <person name="Tisserant E."/>
            <person name="Crous P.W."/>
            <person name="Henrissat B."/>
            <person name="Nehls U."/>
            <person name="Egli S."/>
            <person name="Spatafora J.W."/>
            <person name="Grigoriev I.V."/>
            <person name="Martin F.M."/>
        </authorList>
    </citation>
    <scope>NUCLEOTIDE SEQUENCE [LARGE SCALE GENOMIC DNA]</scope>
    <source>
        <strain evidence="8 9">CBS 459.81</strain>
    </source>
</reference>
<dbReference type="EMBL" id="KV744807">
    <property type="protein sequence ID" value="OCK86229.1"/>
    <property type="molecule type" value="Genomic_DNA"/>
</dbReference>
<dbReference type="GO" id="GO:0003677">
    <property type="term" value="F:DNA binding"/>
    <property type="evidence" value="ECO:0007669"/>
    <property type="project" value="InterPro"/>
</dbReference>
<accession>A0A8E2ELM9</accession>
<feature type="compositionally biased region" description="Basic residues" evidence="6">
    <location>
        <begin position="259"/>
        <end position="268"/>
    </location>
</feature>
<proteinExistence type="predicted"/>
<evidence type="ECO:0000256" key="3">
    <source>
        <dbReference type="ARBA" id="ARBA00022771"/>
    </source>
</evidence>
<dbReference type="PROSITE" id="PS50064">
    <property type="entry name" value="ZF_PARP_2"/>
    <property type="match status" value="1"/>
</dbReference>
<dbReference type="SMART" id="SM01336">
    <property type="entry name" value="zf-PARP"/>
    <property type="match status" value="1"/>
</dbReference>
<keyword evidence="4" id="KW-0862">Zinc</keyword>
<dbReference type="Gene3D" id="3.30.1740.10">
    <property type="entry name" value="Zinc finger, PARP-type"/>
    <property type="match status" value="1"/>
</dbReference>
<keyword evidence="3" id="KW-0863">Zinc-finger</keyword>
<feature type="region of interest" description="Disordered" evidence="6">
    <location>
        <begin position="100"/>
        <end position="358"/>
    </location>
</feature>
<feature type="compositionally biased region" description="Acidic residues" evidence="6">
    <location>
        <begin position="135"/>
        <end position="145"/>
    </location>
</feature>
<dbReference type="SUPFAM" id="SSF57716">
    <property type="entry name" value="Glucocorticoid receptor-like (DNA-binding domain)"/>
    <property type="match status" value="1"/>
</dbReference>
<keyword evidence="5" id="KW-0539">Nucleus</keyword>
<dbReference type="OrthoDB" id="429950at2759"/>
<feature type="compositionally biased region" description="Basic residues" evidence="6">
    <location>
        <begin position="231"/>
        <end position="240"/>
    </location>
</feature>
<evidence type="ECO:0000256" key="4">
    <source>
        <dbReference type="ARBA" id="ARBA00022833"/>
    </source>
</evidence>